<accession>A0ABY8TYI7</accession>
<evidence type="ECO:0000313" key="2">
    <source>
        <dbReference type="EMBL" id="WIA14216.1"/>
    </source>
</evidence>
<dbReference type="PANTHER" id="PTHR40430">
    <property type="entry name" value="T. BRUCEI SPP.-SPECIFIC PROTEIN"/>
    <property type="match status" value="1"/>
</dbReference>
<proteinExistence type="predicted"/>
<dbReference type="Proteomes" id="UP001244341">
    <property type="component" value="Chromosome 5b"/>
</dbReference>
<feature type="region of interest" description="Disordered" evidence="1">
    <location>
        <begin position="136"/>
        <end position="163"/>
    </location>
</feature>
<organism evidence="2 3">
    <name type="scientific">Tetradesmus obliquus</name>
    <name type="common">Green alga</name>
    <name type="synonym">Acutodesmus obliquus</name>
    <dbReference type="NCBI Taxonomy" id="3088"/>
    <lineage>
        <taxon>Eukaryota</taxon>
        <taxon>Viridiplantae</taxon>
        <taxon>Chlorophyta</taxon>
        <taxon>core chlorophytes</taxon>
        <taxon>Chlorophyceae</taxon>
        <taxon>CS clade</taxon>
        <taxon>Sphaeropleales</taxon>
        <taxon>Scenedesmaceae</taxon>
        <taxon>Tetradesmus</taxon>
    </lineage>
</organism>
<dbReference type="EMBL" id="CP126212">
    <property type="protein sequence ID" value="WIA14216.1"/>
    <property type="molecule type" value="Genomic_DNA"/>
</dbReference>
<protein>
    <submittedName>
        <fullName evidence="2">Uncharacterized protein</fullName>
    </submittedName>
</protein>
<name>A0ABY8TYI7_TETOB</name>
<gene>
    <name evidence="2" type="ORF">OEZ85_002755</name>
</gene>
<dbReference type="PANTHER" id="PTHR40430:SF1">
    <property type="entry name" value="T. BRUCEI SPP.-SPECIFIC PROTEIN"/>
    <property type="match status" value="1"/>
</dbReference>
<reference evidence="2 3" key="1">
    <citation type="submission" date="2023-05" db="EMBL/GenBank/DDBJ databases">
        <title>A 100% complete, gapless, phased diploid assembly of the Scenedesmus obliquus UTEX 3031 genome.</title>
        <authorList>
            <person name="Biondi T.C."/>
            <person name="Hanschen E.R."/>
            <person name="Kwon T."/>
            <person name="Eng W."/>
            <person name="Kruse C.P.S."/>
            <person name="Koehler S.I."/>
            <person name="Kunde Y."/>
            <person name="Gleasner C.D."/>
            <person name="You Mak K.T."/>
            <person name="Polle J."/>
            <person name="Hovde B.T."/>
            <person name="Starkenburg S.R."/>
        </authorList>
    </citation>
    <scope>NUCLEOTIDE SEQUENCE [LARGE SCALE GENOMIC DNA]</scope>
    <source>
        <strain evidence="2 3">DOE0152z</strain>
    </source>
</reference>
<keyword evidence="3" id="KW-1185">Reference proteome</keyword>
<sequence length="433" mass="47879">MDDCSSIDELSDEPAGIERWMVATFMQQKREQEGTDGATASCSSIHEQQHYMQTTAAQPKAPLQECSHADDEGIFSAFSPAGAGLGIRSLPNALTPSYRQQLFQQLVHAGKQRQAELHQQYQQQQQQQQCQPRHMSASCSGQQSDQQWPQCSSKSSPGGFRGAFSASTKIPHRYSPNQGQFSTFSHISSEYERALVLQRFAKLSSKLAEVSPEAFVVKGCPLPTPHTPAFSELTYTPAAYQEVDHLGRVPSSQQQQRQLLVSGSFVPPGRSSSPVAALRAQSGELLLQLERQLARDWPKSFMKVFLDTEGCVVVSFHRAAAACEGDVGAYMAHQADQGGIMQEYRLARGPSRWGVVEGEAGASLFYVLTPPWVRARRDVPEELRGHIPPYDRPPHETNPARGFNRNPFGTTTAAGAYLSLNTRLFERTVDVRR</sequence>
<feature type="compositionally biased region" description="Polar residues" evidence="1">
    <location>
        <begin position="137"/>
        <end position="156"/>
    </location>
</feature>
<evidence type="ECO:0000256" key="1">
    <source>
        <dbReference type="SAM" id="MobiDB-lite"/>
    </source>
</evidence>
<evidence type="ECO:0000313" key="3">
    <source>
        <dbReference type="Proteomes" id="UP001244341"/>
    </source>
</evidence>